<name>A0A512HAL6_9PROT</name>
<evidence type="ECO:0008006" key="3">
    <source>
        <dbReference type="Google" id="ProtNLM"/>
    </source>
</evidence>
<accession>A0A512HAL6</accession>
<protein>
    <recommendedName>
        <fullName evidence="3">Flagellar protein FliL</fullName>
    </recommendedName>
</protein>
<sequence>MKRLGILGLIVVIVLGTGIPGARAAGLVSDIKQMLGLSNDPPPPPPPPTPLERLGPPPFLLSMKPLEIPVIANGAVQRRLSFRLRLSLAEADNATLSERGHLLHAAFFQDLMVYAPNYLETHPELNLMAIKARMKAVADRVLGPGVVKEVLIQGFFER</sequence>
<evidence type="ECO:0000313" key="2">
    <source>
        <dbReference type="Proteomes" id="UP000321567"/>
    </source>
</evidence>
<dbReference type="RefSeq" id="WP_147164507.1">
    <property type="nucleotide sequence ID" value="NZ_BJZO01000081.1"/>
</dbReference>
<dbReference type="AlphaFoldDB" id="A0A512HAL6"/>
<gene>
    <name evidence="1" type="ORF">ROR02_26090</name>
</gene>
<dbReference type="Proteomes" id="UP000321567">
    <property type="component" value="Unassembled WGS sequence"/>
</dbReference>
<organism evidence="1 2">
    <name type="scientific">Pararhodospirillum oryzae</name>
    <dbReference type="NCBI Taxonomy" id="478448"/>
    <lineage>
        <taxon>Bacteria</taxon>
        <taxon>Pseudomonadati</taxon>
        <taxon>Pseudomonadota</taxon>
        <taxon>Alphaproteobacteria</taxon>
        <taxon>Rhodospirillales</taxon>
        <taxon>Rhodospirillaceae</taxon>
        <taxon>Pararhodospirillum</taxon>
    </lineage>
</organism>
<keyword evidence="2" id="KW-1185">Reference proteome</keyword>
<evidence type="ECO:0000313" key="1">
    <source>
        <dbReference type="EMBL" id="GEO82478.1"/>
    </source>
</evidence>
<dbReference type="EMBL" id="BJZO01000081">
    <property type="protein sequence ID" value="GEO82478.1"/>
    <property type="molecule type" value="Genomic_DNA"/>
</dbReference>
<reference evidence="1 2" key="1">
    <citation type="submission" date="2019-07" db="EMBL/GenBank/DDBJ databases">
        <title>Whole genome shotgun sequence of Rhodospirillum oryzae NBRC 107573.</title>
        <authorList>
            <person name="Hosoyama A."/>
            <person name="Uohara A."/>
            <person name="Ohji S."/>
            <person name="Ichikawa N."/>
        </authorList>
    </citation>
    <scope>NUCLEOTIDE SEQUENCE [LARGE SCALE GENOMIC DNA]</scope>
    <source>
        <strain evidence="1 2">NBRC 107573</strain>
    </source>
</reference>
<proteinExistence type="predicted"/>
<dbReference type="OrthoDB" id="7365009at2"/>
<comment type="caution">
    <text evidence="1">The sequence shown here is derived from an EMBL/GenBank/DDBJ whole genome shotgun (WGS) entry which is preliminary data.</text>
</comment>